<feature type="domain" description="Epoxide hydrolase N-terminal" evidence="5">
    <location>
        <begin position="5"/>
        <end position="113"/>
    </location>
</feature>
<feature type="active site" description="Nucleophile" evidence="4">
    <location>
        <position position="179"/>
    </location>
</feature>
<dbReference type="EMBL" id="ML170176">
    <property type="protein sequence ID" value="TDL22088.1"/>
    <property type="molecule type" value="Genomic_DNA"/>
</dbReference>
<evidence type="ECO:0000256" key="3">
    <source>
        <dbReference type="ARBA" id="ARBA00022801"/>
    </source>
</evidence>
<evidence type="ECO:0000313" key="6">
    <source>
        <dbReference type="EMBL" id="TDL22088.1"/>
    </source>
</evidence>
<evidence type="ECO:0000259" key="5">
    <source>
        <dbReference type="Pfam" id="PF06441"/>
    </source>
</evidence>
<dbReference type="PANTHER" id="PTHR21661:SF35">
    <property type="entry name" value="EPOXIDE HYDROLASE"/>
    <property type="match status" value="1"/>
</dbReference>
<dbReference type="InterPro" id="IPR010497">
    <property type="entry name" value="Epoxide_hydro_N"/>
</dbReference>
<dbReference type="InterPro" id="IPR000639">
    <property type="entry name" value="Epox_hydrolase-like"/>
</dbReference>
<name>A0A4Y7Q4F2_9AGAM</name>
<accession>A0A4Y7Q4F2</accession>
<dbReference type="Gene3D" id="3.40.50.1820">
    <property type="entry name" value="alpha/beta hydrolase"/>
    <property type="match status" value="1"/>
</dbReference>
<dbReference type="Pfam" id="PF06441">
    <property type="entry name" value="EHN"/>
    <property type="match status" value="1"/>
</dbReference>
<evidence type="ECO:0000256" key="2">
    <source>
        <dbReference type="ARBA" id="ARBA00022797"/>
    </source>
</evidence>
<dbReference type="GO" id="GO:0097176">
    <property type="term" value="P:epoxide metabolic process"/>
    <property type="evidence" value="ECO:0007669"/>
    <property type="project" value="TreeGrafter"/>
</dbReference>
<dbReference type="VEuPathDB" id="FungiDB:BD410DRAFT_788771"/>
<dbReference type="PRINTS" id="PR00412">
    <property type="entry name" value="EPOXHYDRLASE"/>
</dbReference>
<organism evidence="6 7">
    <name type="scientific">Rickenella mellea</name>
    <dbReference type="NCBI Taxonomy" id="50990"/>
    <lineage>
        <taxon>Eukaryota</taxon>
        <taxon>Fungi</taxon>
        <taxon>Dikarya</taxon>
        <taxon>Basidiomycota</taxon>
        <taxon>Agaricomycotina</taxon>
        <taxon>Agaricomycetes</taxon>
        <taxon>Hymenochaetales</taxon>
        <taxon>Rickenellaceae</taxon>
        <taxon>Rickenella</taxon>
    </lineage>
</organism>
<gene>
    <name evidence="6" type="ORF">BD410DRAFT_788771</name>
</gene>
<comment type="similarity">
    <text evidence="1">Belongs to the peptidase S33 family.</text>
</comment>
<keyword evidence="2" id="KW-0058">Aromatic hydrocarbons catabolism</keyword>
<keyword evidence="7" id="KW-1185">Reference proteome</keyword>
<dbReference type="Proteomes" id="UP000294933">
    <property type="component" value="Unassembled WGS sequence"/>
</dbReference>
<evidence type="ECO:0000313" key="7">
    <source>
        <dbReference type="Proteomes" id="UP000294933"/>
    </source>
</evidence>
<dbReference type="SUPFAM" id="SSF53474">
    <property type="entry name" value="alpha/beta-Hydrolases"/>
    <property type="match status" value="1"/>
</dbReference>
<sequence>MSNHHPFTIAIPDSDIVVLKQKLALTRLPDEIEQSGWNYGVPLSDIRRLLARWEDGYDWRIYEAQINRLSQFTCDIYVDGFETLRVHYVHEQSKSQHAIPLLIVHGWPGHFLEAKKILPLLTATSPTYPSFHVVVLGLPNFGFSQGTTKKGFELVQYAEVAHKLMVSIGYNEYVTYGGDWGYHITRMMAHMYGLRHVKAWHTTMPIGEQPRFTSNPFLRVRYMLTPFSNQDLEGFSRSMWFRKRGRGYLAEQSTQPQTLGYLLADSPVGLLAWIYEKLVTWTDHYQWTDDEVLTWVSIYWFSCAGPAASTRIYFEVANGAGFRNIPQVTSIPMGVSYFPKELTVLPKLWTRTIGSVVFESEHKFGGHFAMYERPDELASDIRRMFGKGGPAYGVVRGNHGFDDALASSKL</sequence>
<dbReference type="InterPro" id="IPR016292">
    <property type="entry name" value="Epoxide_hydrolase"/>
</dbReference>
<dbReference type="AlphaFoldDB" id="A0A4Y7Q4F2"/>
<dbReference type="STRING" id="50990.A0A4Y7Q4F2"/>
<feature type="active site" description="Proton donor" evidence="4">
    <location>
        <position position="313"/>
    </location>
</feature>
<protein>
    <submittedName>
        <fullName evidence="6">Alpha/beta-hydrolase</fullName>
    </submittedName>
</protein>
<proteinExistence type="inferred from homology"/>
<dbReference type="PIRSF" id="PIRSF001112">
    <property type="entry name" value="Epoxide_hydrolase"/>
    <property type="match status" value="1"/>
</dbReference>
<dbReference type="OrthoDB" id="7130006at2759"/>
<dbReference type="InterPro" id="IPR029058">
    <property type="entry name" value="AB_hydrolase_fold"/>
</dbReference>
<evidence type="ECO:0000256" key="4">
    <source>
        <dbReference type="PIRSR" id="PIRSR001112-1"/>
    </source>
</evidence>
<keyword evidence="3 6" id="KW-0378">Hydrolase</keyword>
<dbReference type="GO" id="GO:0004301">
    <property type="term" value="F:epoxide hydrolase activity"/>
    <property type="evidence" value="ECO:0007669"/>
    <property type="project" value="TreeGrafter"/>
</dbReference>
<dbReference type="PANTHER" id="PTHR21661">
    <property type="entry name" value="EPOXIDE HYDROLASE 1-RELATED"/>
    <property type="match status" value="1"/>
</dbReference>
<feature type="active site" description="Proton acceptor" evidence="4">
    <location>
        <position position="367"/>
    </location>
</feature>
<evidence type="ECO:0000256" key="1">
    <source>
        <dbReference type="ARBA" id="ARBA00010088"/>
    </source>
</evidence>
<reference evidence="6 7" key="1">
    <citation type="submission" date="2018-06" db="EMBL/GenBank/DDBJ databases">
        <title>A transcriptomic atlas of mushroom development highlights an independent origin of complex multicellularity.</title>
        <authorList>
            <consortium name="DOE Joint Genome Institute"/>
            <person name="Krizsan K."/>
            <person name="Almasi E."/>
            <person name="Merenyi Z."/>
            <person name="Sahu N."/>
            <person name="Viragh M."/>
            <person name="Koszo T."/>
            <person name="Mondo S."/>
            <person name="Kiss B."/>
            <person name="Balint B."/>
            <person name="Kues U."/>
            <person name="Barry K."/>
            <person name="Hegedus J.C."/>
            <person name="Henrissat B."/>
            <person name="Johnson J."/>
            <person name="Lipzen A."/>
            <person name="Ohm R."/>
            <person name="Nagy I."/>
            <person name="Pangilinan J."/>
            <person name="Yan J."/>
            <person name="Xiong Y."/>
            <person name="Grigoriev I.V."/>
            <person name="Hibbett D.S."/>
            <person name="Nagy L.G."/>
        </authorList>
    </citation>
    <scope>NUCLEOTIDE SEQUENCE [LARGE SCALE GENOMIC DNA]</scope>
    <source>
        <strain evidence="6 7">SZMC22713</strain>
    </source>
</reference>